<dbReference type="Proteomes" id="UP000018949">
    <property type="component" value="Unassembled WGS sequence"/>
</dbReference>
<dbReference type="Pfam" id="PF18705">
    <property type="entry name" value="DUF5643"/>
    <property type="match status" value="1"/>
</dbReference>
<dbReference type="eggNOG" id="ENOG5030DX0">
    <property type="taxonomic scope" value="Bacteria"/>
</dbReference>
<protein>
    <submittedName>
        <fullName evidence="4">ECF-type sigma factor negative effector</fullName>
    </submittedName>
</protein>
<dbReference type="InterPro" id="IPR025436">
    <property type="entry name" value="DUF4179"/>
</dbReference>
<evidence type="ECO:0000313" key="4">
    <source>
        <dbReference type="EMBL" id="GAE47235.1"/>
    </source>
</evidence>
<feature type="domain" description="DUF5643" evidence="3">
    <location>
        <begin position="234"/>
        <end position="348"/>
    </location>
</feature>
<dbReference type="EMBL" id="BAUW01000068">
    <property type="protein sequence ID" value="GAE47235.1"/>
    <property type="molecule type" value="Genomic_DNA"/>
</dbReference>
<comment type="caution">
    <text evidence="4">The sequence shown here is derived from an EMBL/GenBank/DDBJ whole genome shotgun (WGS) entry which is preliminary data.</text>
</comment>
<keyword evidence="1" id="KW-0812">Transmembrane</keyword>
<dbReference type="InterPro" id="IPR040680">
    <property type="entry name" value="DUF5643"/>
</dbReference>
<dbReference type="RefSeq" id="WP_023627434.1">
    <property type="nucleotide sequence ID" value="NZ_BAUW01000068.1"/>
</dbReference>
<keyword evidence="5" id="KW-1185">Reference proteome</keyword>
<accession>W4RS20</accession>
<organism evidence="4 5">
    <name type="scientific">Mesobacillus boroniphilus JCM 21738</name>
    <dbReference type="NCBI Taxonomy" id="1294265"/>
    <lineage>
        <taxon>Bacteria</taxon>
        <taxon>Bacillati</taxon>
        <taxon>Bacillota</taxon>
        <taxon>Bacilli</taxon>
        <taxon>Bacillales</taxon>
        <taxon>Bacillaceae</taxon>
        <taxon>Mesobacillus</taxon>
    </lineage>
</organism>
<gene>
    <name evidence="4" type="ORF">JCM21738_4193</name>
</gene>
<feature type="domain" description="DUF4179" evidence="2">
    <location>
        <begin position="42"/>
        <end position="137"/>
    </location>
</feature>
<name>W4RS20_9BACI</name>
<keyword evidence="1" id="KW-1133">Transmembrane helix</keyword>
<dbReference type="AlphaFoldDB" id="W4RS20"/>
<keyword evidence="1" id="KW-0472">Membrane</keyword>
<dbReference type="Pfam" id="PF13786">
    <property type="entry name" value="DUF4179"/>
    <property type="match status" value="1"/>
</dbReference>
<sequence>MLNAEEKKLTQAQVALENIEVPELQLDQAIAAGISKGKRKKKKNLLFIRTFASAAILIFAFTAMLRTSETFASFVTSIPGMEKVVELVRNDKGLTAAVENDFAQKIRISDEHDGIKITLDSVIVDEQMMVLFYKLESSGTKKDLTIEKFLLTDSEGENIEETVFSYYDSFDAHNKEQMFTATYEFYNDNLPEDLELSIELAEGRIDDSKPSNKLDYIWVLPFSIDKDAFKDKKEIYEVNETVEFEGQKITVEKVSIYPTRIGITARFDKENTRHIFGFNDLRIVDETGEEWAAINNGTIASHKDESTKEFFLQSNYFKKPKELYLRFNSLRAVDKDELEIIVDPMKMKVLKAPSDGRLLKIDREENLLMLTFQRDSKEGHTNISFEQAVDSNGDEIGDGSASFRWSTNELPVDILIPYFGEGAAPGPITLKLNDYPATIKGEANIRLK</sequence>
<evidence type="ECO:0000256" key="1">
    <source>
        <dbReference type="SAM" id="Phobius"/>
    </source>
</evidence>
<proteinExistence type="predicted"/>
<reference evidence="4 5" key="1">
    <citation type="submission" date="2013-12" db="EMBL/GenBank/DDBJ databases">
        <title>NBRP : Genome information of microbial organism related human and environment.</title>
        <authorList>
            <person name="Hattori M."/>
            <person name="Oshima K."/>
            <person name="Inaba H."/>
            <person name="Suda W."/>
            <person name="Sakamoto M."/>
            <person name="Iino T."/>
            <person name="Kitahara M."/>
            <person name="Oshida Y."/>
            <person name="Iida T."/>
            <person name="Kudo T."/>
            <person name="Itoh T."/>
            <person name="Ahmed I."/>
            <person name="Ohkuma M."/>
        </authorList>
    </citation>
    <scope>NUCLEOTIDE SEQUENCE [LARGE SCALE GENOMIC DNA]</scope>
    <source>
        <strain evidence="4 5">JCM 21738</strain>
    </source>
</reference>
<evidence type="ECO:0000313" key="5">
    <source>
        <dbReference type="Proteomes" id="UP000018949"/>
    </source>
</evidence>
<feature type="transmembrane region" description="Helical" evidence="1">
    <location>
        <begin position="46"/>
        <end position="65"/>
    </location>
</feature>
<evidence type="ECO:0000259" key="2">
    <source>
        <dbReference type="Pfam" id="PF13786"/>
    </source>
</evidence>
<evidence type="ECO:0000259" key="3">
    <source>
        <dbReference type="Pfam" id="PF18705"/>
    </source>
</evidence>
<dbReference type="Gene3D" id="2.60.40.1630">
    <property type="entry name" value="bacillus anthracis domain"/>
    <property type="match status" value="1"/>
</dbReference>